<evidence type="ECO:0000313" key="2">
    <source>
        <dbReference type="Proteomes" id="UP001215151"/>
    </source>
</evidence>
<evidence type="ECO:0000313" key="1">
    <source>
        <dbReference type="EMBL" id="KAJ8495737.1"/>
    </source>
</evidence>
<organism evidence="1 2">
    <name type="scientific">Trametes cubensis</name>
    <dbReference type="NCBI Taxonomy" id="1111947"/>
    <lineage>
        <taxon>Eukaryota</taxon>
        <taxon>Fungi</taxon>
        <taxon>Dikarya</taxon>
        <taxon>Basidiomycota</taxon>
        <taxon>Agaricomycotina</taxon>
        <taxon>Agaricomycetes</taxon>
        <taxon>Polyporales</taxon>
        <taxon>Polyporaceae</taxon>
        <taxon>Trametes</taxon>
    </lineage>
</organism>
<sequence length="247" mass="27122">MSPVIDGLRLFTQVEPRPGSRTAGDAGNSAAVNGSAAVCYMAGVTAQMKEDVMYSTLLAQVEADTMYPGRSMDERLQWHSKYWAVLRSLGWTTRTFSEVEIDNASAYGSVDRLVVQISGAELEGSEYNMFLDMIDALRGPVNSEPLSVFDRTAVHDGHDASFQIGVVSNLDGNALFKCGAHQYHTAPDTPISSALLFSFEAESETEVPYYAVNQTMELNVSFYATVRDTVKEQLAGVVQNMFRDIEM</sequence>
<dbReference type="AlphaFoldDB" id="A0AAD7XHJ9"/>
<gene>
    <name evidence="1" type="ORF">ONZ51_g1529</name>
</gene>
<dbReference type="Proteomes" id="UP001215151">
    <property type="component" value="Unassembled WGS sequence"/>
</dbReference>
<proteinExistence type="predicted"/>
<reference evidence="1" key="1">
    <citation type="submission" date="2022-11" db="EMBL/GenBank/DDBJ databases">
        <title>Genome Sequence of Cubamyces cubensis.</title>
        <authorList>
            <person name="Buettner E."/>
        </authorList>
    </citation>
    <scope>NUCLEOTIDE SEQUENCE</scope>
    <source>
        <strain evidence="1">MPL-01</strain>
    </source>
</reference>
<accession>A0AAD7XHJ9</accession>
<protein>
    <submittedName>
        <fullName evidence="1">Uncharacterized protein</fullName>
    </submittedName>
</protein>
<comment type="caution">
    <text evidence="1">The sequence shown here is derived from an EMBL/GenBank/DDBJ whole genome shotgun (WGS) entry which is preliminary data.</text>
</comment>
<name>A0AAD7XHJ9_9APHY</name>
<keyword evidence="2" id="KW-1185">Reference proteome</keyword>
<dbReference type="EMBL" id="JAPEVG010000021">
    <property type="protein sequence ID" value="KAJ8495737.1"/>
    <property type="molecule type" value="Genomic_DNA"/>
</dbReference>